<feature type="domain" description="HTH araC/xylS-type" evidence="4">
    <location>
        <begin position="194"/>
        <end position="291"/>
    </location>
</feature>
<dbReference type="AlphaFoldDB" id="B7LL54"/>
<dbReference type="PANTHER" id="PTHR43280">
    <property type="entry name" value="ARAC-FAMILY TRANSCRIPTIONAL REGULATOR"/>
    <property type="match status" value="1"/>
</dbReference>
<evidence type="ECO:0000256" key="3">
    <source>
        <dbReference type="ARBA" id="ARBA00023163"/>
    </source>
</evidence>
<evidence type="ECO:0000256" key="1">
    <source>
        <dbReference type="ARBA" id="ARBA00023015"/>
    </source>
</evidence>
<dbReference type="Proteomes" id="UP000000745">
    <property type="component" value="Chromosome"/>
</dbReference>
<dbReference type="Pfam" id="PF12833">
    <property type="entry name" value="HTH_18"/>
    <property type="match status" value="1"/>
</dbReference>
<dbReference type="SMART" id="SM00342">
    <property type="entry name" value="HTH_ARAC"/>
    <property type="match status" value="1"/>
</dbReference>
<evidence type="ECO:0000259" key="4">
    <source>
        <dbReference type="PROSITE" id="PS01124"/>
    </source>
</evidence>
<dbReference type="Gene3D" id="1.10.10.60">
    <property type="entry name" value="Homeodomain-like"/>
    <property type="match status" value="1"/>
</dbReference>
<evidence type="ECO:0000256" key="2">
    <source>
        <dbReference type="ARBA" id="ARBA00023125"/>
    </source>
</evidence>
<accession>B7LL54</accession>
<dbReference type="InterPro" id="IPR018060">
    <property type="entry name" value="HTH_AraC"/>
</dbReference>
<dbReference type="GO" id="GO:0003700">
    <property type="term" value="F:DNA-binding transcription factor activity"/>
    <property type="evidence" value="ECO:0007669"/>
    <property type="project" value="InterPro"/>
</dbReference>
<protein>
    <submittedName>
        <fullName evidence="5">DNA-binding transcriptional activator</fullName>
    </submittedName>
</protein>
<name>B7LL54_ESCF3</name>
<keyword evidence="6" id="KW-1185">Reference proteome</keyword>
<dbReference type="KEGG" id="efe:EFER_4174"/>
<dbReference type="InterPro" id="IPR009057">
    <property type="entry name" value="Homeodomain-like_sf"/>
</dbReference>
<dbReference type="InterPro" id="IPR020449">
    <property type="entry name" value="Tscrpt_reg_AraC-type_HTH"/>
</dbReference>
<dbReference type="SUPFAM" id="SSF46689">
    <property type="entry name" value="Homeodomain-like"/>
    <property type="match status" value="1"/>
</dbReference>
<dbReference type="FunFam" id="1.10.10.60:FF:000123">
    <property type="entry name" value="HTH-type transcriptional regulator AdiY"/>
    <property type="match status" value="1"/>
</dbReference>
<organism evidence="5 6">
    <name type="scientific">Escherichia fergusonii (strain ATCC 35469 / DSM 13698 / CCUG 18766 / IAM 14443 / JCM 21226 / LMG 7866 / NBRC 102419 / NCTC 12128 / CDC 0568-73)</name>
    <dbReference type="NCBI Taxonomy" id="585054"/>
    <lineage>
        <taxon>Bacteria</taxon>
        <taxon>Pseudomonadati</taxon>
        <taxon>Pseudomonadota</taxon>
        <taxon>Gammaproteobacteria</taxon>
        <taxon>Enterobacterales</taxon>
        <taxon>Enterobacteriaceae</taxon>
        <taxon>Escherichia</taxon>
    </lineage>
</organism>
<sequence>MPFLILHLKINALFYASLNHHTNLTFCYLILLVRSLFNTYSWSSGMRICSSQPCVVVLTEKDVWLRVNGKEPVNLKANNMALIACDNNIVDISSLNNELVAHISLDIIKDYLRFLNKDLSQFPLWQRSATPLLTATSLTPDVFRVAAQHSAKDPENEVEKERTRSLLFTVLSRFLESKKFIPLLMYMLRSCVSDSVYHIIESDIHKDWNLSMVASCLCLSPSLLKKKLKSENTSYSQIITTCRMRYAVNQLLMDDKNISQVSQSCGYNSTSYFIAVFKEFYGMTPLHYVAEHRIRQ</sequence>
<dbReference type="PRINTS" id="PR00032">
    <property type="entry name" value="HTHARAC"/>
</dbReference>
<gene>
    <name evidence="5" type="primary">adiY</name>
    <name evidence="5" type="ordered locus">EFER_4174</name>
</gene>
<keyword evidence="1" id="KW-0805">Transcription regulation</keyword>
<dbReference type="PROSITE" id="PS00041">
    <property type="entry name" value="HTH_ARAC_FAMILY_1"/>
    <property type="match status" value="1"/>
</dbReference>
<dbReference type="PROSITE" id="PS01124">
    <property type="entry name" value="HTH_ARAC_FAMILY_2"/>
    <property type="match status" value="1"/>
</dbReference>
<evidence type="ECO:0000313" key="6">
    <source>
        <dbReference type="Proteomes" id="UP000000745"/>
    </source>
</evidence>
<reference evidence="6" key="1">
    <citation type="journal article" date="2009" name="PLoS Genet.">
        <title>Organised genome dynamics in the Escherichia coli species results in highly diverse adaptive paths.</title>
        <authorList>
            <person name="Touchon M."/>
            <person name="Hoede C."/>
            <person name="Tenaillon O."/>
            <person name="Barbe V."/>
            <person name="Baeriswyl S."/>
            <person name="Bidet P."/>
            <person name="Bingen E."/>
            <person name="Bonacorsi S."/>
            <person name="Bouchier C."/>
            <person name="Bouvet O."/>
            <person name="Calteau A."/>
            <person name="Chiapello H."/>
            <person name="Clermont O."/>
            <person name="Cruveiller S."/>
            <person name="Danchin A."/>
            <person name="Diard M."/>
            <person name="Dossat C."/>
            <person name="Karoui M.E."/>
            <person name="Frapy E."/>
            <person name="Garry L."/>
            <person name="Ghigo J.M."/>
            <person name="Gilles A.M."/>
            <person name="Johnson J."/>
            <person name="Le Bouguenec C."/>
            <person name="Lescat M."/>
            <person name="Mangenot S."/>
            <person name="Martinez-Jehanne V."/>
            <person name="Matic I."/>
            <person name="Nassif X."/>
            <person name="Oztas S."/>
            <person name="Petit M.A."/>
            <person name="Pichon C."/>
            <person name="Rouy Z."/>
            <person name="Ruf C.S."/>
            <person name="Schneider D."/>
            <person name="Tourret J."/>
            <person name="Vacherie B."/>
            <person name="Vallenet D."/>
            <person name="Medigue C."/>
            <person name="Rocha E.P.C."/>
            <person name="Denamur E."/>
        </authorList>
    </citation>
    <scope>NUCLEOTIDE SEQUENCE [LARGE SCALE GENOMIC DNA]</scope>
    <source>
        <strain evidence="6">ATCC 35469 / DSM 13698 / BCRC 15582 / CCUG 18766 / IAM 14443 / JCM 21226 / LMG 7866 / NBRC 102419 / NCTC 12128 / CDC 0568-73</strain>
    </source>
</reference>
<proteinExistence type="predicted"/>
<dbReference type="GO" id="GO:0043565">
    <property type="term" value="F:sequence-specific DNA binding"/>
    <property type="evidence" value="ECO:0007669"/>
    <property type="project" value="InterPro"/>
</dbReference>
<evidence type="ECO:0000313" key="5">
    <source>
        <dbReference type="EMBL" id="CAQ91595.1"/>
    </source>
</evidence>
<keyword evidence="2 5" id="KW-0238">DNA-binding</keyword>
<dbReference type="EMBL" id="CU928158">
    <property type="protein sequence ID" value="CAQ91595.1"/>
    <property type="molecule type" value="Genomic_DNA"/>
</dbReference>
<dbReference type="InterPro" id="IPR018062">
    <property type="entry name" value="HTH_AraC-typ_CS"/>
</dbReference>
<dbReference type="HOGENOM" id="CLU_000445_81_4_6"/>
<dbReference type="PANTHER" id="PTHR43280:SF20">
    <property type="entry name" value="HTH-TYPE TRANSCRIPTIONAL REGULATOR ADIY-RELATED"/>
    <property type="match status" value="1"/>
</dbReference>
<keyword evidence="3" id="KW-0804">Transcription</keyword>